<dbReference type="EMBL" id="VJZT01000009">
    <property type="protein sequence ID" value="TRX39241.1"/>
    <property type="molecule type" value="Genomic_DNA"/>
</dbReference>
<dbReference type="Pfam" id="PF01497">
    <property type="entry name" value="Peripla_BP_2"/>
    <property type="match status" value="1"/>
</dbReference>
<keyword evidence="3" id="KW-1185">Reference proteome</keyword>
<organism evidence="2 3">
    <name type="scientific">Flavobacterium restrictum</name>
    <dbReference type="NCBI Taxonomy" id="2594428"/>
    <lineage>
        <taxon>Bacteria</taxon>
        <taxon>Pseudomonadati</taxon>
        <taxon>Bacteroidota</taxon>
        <taxon>Flavobacteriia</taxon>
        <taxon>Flavobacteriales</taxon>
        <taxon>Flavobacteriaceae</taxon>
        <taxon>Flavobacterium</taxon>
    </lineage>
</organism>
<accession>A0A553E2G7</accession>
<reference evidence="2 3" key="1">
    <citation type="submission" date="2019-07" db="EMBL/GenBank/DDBJ databases">
        <title>Novel species of Flavobacterium.</title>
        <authorList>
            <person name="Liu Q."/>
            <person name="Xin Y.-H."/>
        </authorList>
    </citation>
    <scope>NUCLEOTIDE SEQUENCE [LARGE SCALE GENOMIC DNA]</scope>
    <source>
        <strain evidence="2 3">LB1R34</strain>
    </source>
</reference>
<comment type="caution">
    <text evidence="2">The sequence shown here is derived from an EMBL/GenBank/DDBJ whole genome shotgun (WGS) entry which is preliminary data.</text>
</comment>
<evidence type="ECO:0000313" key="3">
    <source>
        <dbReference type="Proteomes" id="UP000316371"/>
    </source>
</evidence>
<dbReference type="InterPro" id="IPR050902">
    <property type="entry name" value="ABC_Transporter_SBP"/>
</dbReference>
<sequence>MRTLKKYALLIFIFCFCLQCKKEEKSQPQTTTTTNTIHYAKGFEIYKHNQYSVLKVTQPWPNATTTFTYVLKEKGSVIPEEYASFPQITIPIKSIVITSTTHVPPLELLGVENTIIGFPNTDYISSSKTRSRIDQGKIREVGSNETLNTEVLLDMQPDVIVSFGLNATNPTLDLLQKNGLKVLLNGDWNEQSPLGKAEWIKFFGALYGLDAKANTVFNQIEQSYTKTLQLAQKATTKPTVLCGATYQEQWYVPQGESWAALFLKEAKTNYLWQNTKGTGSLTVPFENVLVQAKNADFWFAPGDFSTLKQLLDSNPHYSEFDAFKNKKVFSYALNKGAKGGIMYFELAGSRPDWVLQDMIAIFHPELLPNYKPVFFQKLQ</sequence>
<dbReference type="OrthoDB" id="9812528at2"/>
<name>A0A553E2G7_9FLAO</name>
<dbReference type="PROSITE" id="PS50983">
    <property type="entry name" value="FE_B12_PBP"/>
    <property type="match status" value="1"/>
</dbReference>
<dbReference type="SUPFAM" id="SSF53807">
    <property type="entry name" value="Helical backbone' metal receptor"/>
    <property type="match status" value="1"/>
</dbReference>
<dbReference type="Gene3D" id="3.40.50.1980">
    <property type="entry name" value="Nitrogenase molybdenum iron protein domain"/>
    <property type="match status" value="2"/>
</dbReference>
<proteinExistence type="predicted"/>
<gene>
    <name evidence="2" type="ORF">FNW21_09915</name>
</gene>
<dbReference type="AlphaFoldDB" id="A0A553E2G7"/>
<dbReference type="RefSeq" id="WP_144256584.1">
    <property type="nucleotide sequence ID" value="NZ_VJZT01000009.1"/>
</dbReference>
<evidence type="ECO:0000259" key="1">
    <source>
        <dbReference type="PROSITE" id="PS50983"/>
    </source>
</evidence>
<feature type="domain" description="Fe/B12 periplasmic-binding" evidence="1">
    <location>
        <begin position="94"/>
        <end position="366"/>
    </location>
</feature>
<dbReference type="Proteomes" id="UP000316371">
    <property type="component" value="Unassembled WGS sequence"/>
</dbReference>
<dbReference type="PANTHER" id="PTHR30535:SF34">
    <property type="entry name" value="MOLYBDATE-BINDING PROTEIN MOLA"/>
    <property type="match status" value="1"/>
</dbReference>
<dbReference type="GO" id="GO:0071281">
    <property type="term" value="P:cellular response to iron ion"/>
    <property type="evidence" value="ECO:0007669"/>
    <property type="project" value="TreeGrafter"/>
</dbReference>
<dbReference type="PANTHER" id="PTHR30535">
    <property type="entry name" value="VITAMIN B12-BINDING PROTEIN"/>
    <property type="match status" value="1"/>
</dbReference>
<protein>
    <submittedName>
        <fullName evidence="2">ABC transporter substrate-binding protein</fullName>
    </submittedName>
</protein>
<evidence type="ECO:0000313" key="2">
    <source>
        <dbReference type="EMBL" id="TRX39241.1"/>
    </source>
</evidence>
<dbReference type="InterPro" id="IPR002491">
    <property type="entry name" value="ABC_transptr_periplasmic_BD"/>
</dbReference>